<dbReference type="EMBL" id="JACCPJ010000001">
    <property type="protein sequence ID" value="NZD60206.1"/>
    <property type="molecule type" value="Genomic_DNA"/>
</dbReference>
<name>A0A7Z0RIB3_9HYPH</name>
<gene>
    <name evidence="1" type="ORF">HX900_03630</name>
</gene>
<dbReference type="Gene3D" id="1.10.30.50">
    <property type="match status" value="1"/>
</dbReference>
<reference evidence="1 2" key="1">
    <citation type="submission" date="2020-07" db="EMBL/GenBank/DDBJ databases">
        <authorList>
            <person name="Sun Q."/>
        </authorList>
    </citation>
    <scope>NUCLEOTIDE SEQUENCE [LARGE SCALE GENOMIC DNA]</scope>
    <source>
        <strain evidence="1 2">WYCCWR 11290</strain>
    </source>
</reference>
<proteinExistence type="predicted"/>
<dbReference type="InterPro" id="IPR003615">
    <property type="entry name" value="HNH_nuc"/>
</dbReference>
<dbReference type="Proteomes" id="UP000532162">
    <property type="component" value="Unassembled WGS sequence"/>
</dbReference>
<dbReference type="CDD" id="cd00085">
    <property type="entry name" value="HNHc"/>
    <property type="match status" value="1"/>
</dbReference>
<dbReference type="RefSeq" id="WP_180693589.1">
    <property type="nucleotide sequence ID" value="NZ_JACCPJ010000001.1"/>
</dbReference>
<comment type="caution">
    <text evidence="1">The sequence shown here is derived from an EMBL/GenBank/DDBJ whole genome shotgun (WGS) entry which is preliminary data.</text>
</comment>
<dbReference type="AlphaFoldDB" id="A0A7Z0RIB3"/>
<sequence>MVKTPAENIATAPSFQKLEVLETNIRKHDALTRELEAALKARYAQLGRALVSQRTGLELEGISPAEGKIVEAVAKYVGLQKRDGKTANRTFQMLANRGLIEAAEVSVSKSKPTQGFEVLEDADLAELSFEQIIVDYPEEFSPRALWYARKTLGLVNNSEKPPVSGKLITQMRTETILEWMRRRAADRGGNLIGYSNADVGAVLGFADLSIHGRVLGNITSRIDFACYRCGLPPLGLVADTSFANAWSREGRSWSFPVDEMTRAARSMRWADDDLKRVLAGTQELPGTASIPWKQELRDKENAIRDWAFSLKVVSKTNISGLEPDLFTGEIARIAELERQALGETPVAIRRIGRVIERGPVGAAVKRANGYKCQICAAQNAHPYSFLKKNGIPYVEAHHVTPVSEMQIGSLAASNIMTLCANHHRQMHYGDVSVEIGATTFNLLLDGEPLCLERCSLTA</sequence>
<evidence type="ECO:0000313" key="2">
    <source>
        <dbReference type="Proteomes" id="UP000532162"/>
    </source>
</evidence>
<evidence type="ECO:0008006" key="3">
    <source>
        <dbReference type="Google" id="ProtNLM"/>
    </source>
</evidence>
<protein>
    <recommendedName>
        <fullName evidence="3">HNH endonuclease</fullName>
    </recommendedName>
</protein>
<evidence type="ECO:0000313" key="1">
    <source>
        <dbReference type="EMBL" id="NZD60206.1"/>
    </source>
</evidence>
<organism evidence="1 2">
    <name type="scientific">Rhizobium changzhiense</name>
    <dbReference type="NCBI Taxonomy" id="2692317"/>
    <lineage>
        <taxon>Bacteria</taxon>
        <taxon>Pseudomonadati</taxon>
        <taxon>Pseudomonadota</taxon>
        <taxon>Alphaproteobacteria</taxon>
        <taxon>Hyphomicrobiales</taxon>
        <taxon>Rhizobiaceae</taxon>
        <taxon>Rhizobium/Agrobacterium group</taxon>
        <taxon>Rhizobium</taxon>
    </lineage>
</organism>
<accession>A0A7Z0RIB3</accession>